<gene>
    <name evidence="3" type="ORF">TTHERM_00558470</name>
</gene>
<accession>I7M353</accession>
<dbReference type="Proteomes" id="UP000009168">
    <property type="component" value="Unassembled WGS sequence"/>
</dbReference>
<dbReference type="GO" id="GO:0003723">
    <property type="term" value="F:RNA binding"/>
    <property type="evidence" value="ECO:0007669"/>
    <property type="project" value="TreeGrafter"/>
</dbReference>
<feature type="compositionally biased region" description="Low complexity" evidence="2">
    <location>
        <begin position="1030"/>
        <end position="1040"/>
    </location>
</feature>
<feature type="coiled-coil region" evidence="1">
    <location>
        <begin position="442"/>
        <end position="476"/>
    </location>
</feature>
<keyword evidence="4" id="KW-1185">Reference proteome</keyword>
<dbReference type="InParanoid" id="I7M353"/>
<feature type="compositionally biased region" description="Acidic residues" evidence="2">
    <location>
        <begin position="1148"/>
        <end position="1160"/>
    </location>
</feature>
<dbReference type="GeneID" id="7831612"/>
<feature type="coiled-coil region" evidence="1">
    <location>
        <begin position="1692"/>
        <end position="1719"/>
    </location>
</feature>
<dbReference type="OrthoDB" id="10692666at2759"/>
<proteinExistence type="predicted"/>
<dbReference type="InterPro" id="IPR052793">
    <property type="entry name" value="EJC-associated_protein"/>
</dbReference>
<evidence type="ECO:0000256" key="2">
    <source>
        <dbReference type="SAM" id="MobiDB-lite"/>
    </source>
</evidence>
<dbReference type="GO" id="GO:0071011">
    <property type="term" value="C:precatalytic spliceosome"/>
    <property type="evidence" value="ECO:0007669"/>
    <property type="project" value="TreeGrafter"/>
</dbReference>
<protein>
    <recommendedName>
        <fullName evidence="5">Tetratricopeptide repeat protein</fullName>
    </recommendedName>
</protein>
<dbReference type="SUPFAM" id="SSF48452">
    <property type="entry name" value="TPR-like"/>
    <property type="match status" value="1"/>
</dbReference>
<feature type="compositionally biased region" description="Basic and acidic residues" evidence="2">
    <location>
        <begin position="1043"/>
        <end position="1097"/>
    </location>
</feature>
<evidence type="ECO:0008006" key="5">
    <source>
        <dbReference type="Google" id="ProtNLM"/>
    </source>
</evidence>
<feature type="compositionally biased region" description="Basic and acidic residues" evidence="2">
    <location>
        <begin position="2009"/>
        <end position="2037"/>
    </location>
</feature>
<dbReference type="EMBL" id="GG662547">
    <property type="protein sequence ID" value="EAS02164.2"/>
    <property type="molecule type" value="Genomic_DNA"/>
</dbReference>
<organism evidence="3 4">
    <name type="scientific">Tetrahymena thermophila (strain SB210)</name>
    <dbReference type="NCBI Taxonomy" id="312017"/>
    <lineage>
        <taxon>Eukaryota</taxon>
        <taxon>Sar</taxon>
        <taxon>Alveolata</taxon>
        <taxon>Ciliophora</taxon>
        <taxon>Intramacronucleata</taxon>
        <taxon>Oligohymenophorea</taxon>
        <taxon>Hymenostomatida</taxon>
        <taxon>Tetrahymenina</taxon>
        <taxon>Tetrahymenidae</taxon>
        <taxon>Tetrahymena</taxon>
    </lineage>
</organism>
<dbReference type="GO" id="GO:0008380">
    <property type="term" value="P:RNA splicing"/>
    <property type="evidence" value="ECO:0007669"/>
    <property type="project" value="TreeGrafter"/>
</dbReference>
<dbReference type="PANTHER" id="PTHR46589:SF1">
    <property type="entry name" value="APOPTOTIC CHROMATIN CONDENSATION INDUCER IN THE NUCLEUS"/>
    <property type="match status" value="1"/>
</dbReference>
<feature type="compositionally biased region" description="Basic and acidic residues" evidence="2">
    <location>
        <begin position="991"/>
        <end position="1027"/>
    </location>
</feature>
<sequence length="2037" mass="241617">MEIEREISITREKKEARLIEEYEEGLKDFEKRNFDQGVQKMRKLLQNKMIREDDFRDLRHACFISLGEVYENELKLMNESIHYLYKAITLKENDFKTWFKLAKICRYQGYFAQAEKCFFMAQKYMPGTSYQNIIYQSLTYISFLQENISVFIQRVDYLIANSFNKQHNLCLKVHALRISGQEEKANELIESNGLSDALQSEISDIIKEKEEIKMRQKSNPIFQRLPVSLTRQNEFTIYVDKLTWSNFLKIVNIVSKMFICAKRGDSTFKKDKKLNNIYTVIKQNHSILNTLIWIKEKREAPPTEADNWNLSKKQEKQAAGTALSSTSQISAKDDQSLSSSVSGSSKKKDIKTIQMIKSLQSGTKKSNRIKENTKNQNQNVINISVEQHIKEVAEKNKFDIKQKLQNLNTEFYAKIDDLNPEQSNQLFISTFKRLTLDESDQESQEIIKKNQMEEELKQEQRELNLLKQAEDKEAKQQKLDQYCNEDFMKFFTRIKHKPFINMQDLVEEILKHFLINKNRNDEREEIKSFLSEDYVDDLGGTQAFNYCPNLLLNNIESSRKYKNEIAKLLYKTHAFYNFKLFKGDNNLLLTVFELLIEEYIYIKQEKQDKELNQKKKEKLKQIKEMLRWIHFEFLSSYDVKSSNEIEQIRIYHSLAIYYSDRDFESTSFAKVAVQKINEILSSLNITNEQAEAQSAQNLENKQGDKKQKKKVMLNFFWLYQKYLSSNFSEFIQDRIVENKFKKEITKTNKKQGPIIEKDDDLIILDQDEGQGSLKEHLEEFLQIFESRLTERGLDDGNDLYYRNIFEILQNQKLENSVFLDKVNKILNIYFDFHDFKLVEYKKNIQSLDRLFRFENLCEEFLKRYQVKNIQGISRHMKQHLLKTNMLFLKALVYKVFVNLQQNDQQMLFVKLFASFITSCLYLSNVERQHQKISYITFLTHDLIQQLNPNMHQEIYKSWNEYSYFTLLINQIFIYLNEREEIRKQEELEEERKEQEEEKSKKMEIESQQKEQQSKTDEMIDESEDKKKAIQSQEKNQNQEEQQQEGKKSPSREKSQESDQKKKDSPNVKDQQISEKEQKDSDAAKEQADDKNKEEGKLVAENSNQTIVNNQNKNEKQSQEMIDEEANTQSQIKQDSSKLNLQKKLSNVDSEDEDDEEEENDDIDDFLDDQYIFDVLKSIYRCFYGIKIRSGKKVSTQKYANISENNVCRFNSMEEIRLFVKFTKKVFPHYFTNLVCQLNSQYIFILIGAFDYIKKNDDQWALCPNLAVKKDEFQNYMKDKKVSSDTNILEYLQQRSKKSQINCFCEKQDCFHPVLQEDFLLNLFLLIGRALSQYDPNADMQNENSKPKFKARRQSLKNAEKMFNFLILLKPSEFLGWYSLGDVFSGLCFMYFDASVFEPMGSKISELKDIYLSAKRVYNYILDNFTTSKTLNKRYIEEVKEDILILNIVKMYERKSIYLMSLSPQYTDYDYIRESVVKKQRITSIFDKIHTFDYDSSSPRMIILMEVFVTRSHYQKYHSSTFESHFKKLKLIQEFTEPTEVQKNIKGKRSVKDSNKVAQEKAEEQLQFKGEFYDQEGLCEFSISIWKIFKRYLQLLKVIDGQCIKKDENVQKIIQDINKKQKITELNEIMSIVLDDVEETISVLKKIEPKLFSPDCPSEISVTQYFYDKERLDLKMNVALKLSQIACSILTKRIVLELEIEDYQARLKQVIEQIQLILNNNFAVFQQLTSKHGNKKFKYKRFVIRSFYYSSQMIHEINNNYDRASTLLGEIFNLKLDEIVNYYTHFENQPIEKDPKLSILFTKDLCFMLEKYKYVKLMSTLLRKQQDVQRMRNLNKKVNKVMIQQHEEESVKLNKIFKQLYLITLNDLMVLMDNKLTSGNETIATLKQWIQDLYNMNIKNKQTYKYIENDSDLVQKIKNYMIKGYCKFENIEQSQSGEKESFDNLYSKSVKYFEDLCKKKKPKPNATNSQNAASKEFSDDVTQQNKKKGSIQIDLENDNKDTGGGDEDDNKQTDKIKENVIEEDDDKKNKSKIMEIEN</sequence>
<dbReference type="GO" id="GO:0061574">
    <property type="term" value="C:ASAP complex"/>
    <property type="evidence" value="ECO:0007669"/>
    <property type="project" value="TreeGrafter"/>
</dbReference>
<feature type="region of interest" description="Disordered" evidence="2">
    <location>
        <begin position="303"/>
        <end position="349"/>
    </location>
</feature>
<evidence type="ECO:0000256" key="1">
    <source>
        <dbReference type="SAM" id="Coils"/>
    </source>
</evidence>
<feature type="region of interest" description="Disordered" evidence="2">
    <location>
        <begin position="1959"/>
        <end position="2037"/>
    </location>
</feature>
<evidence type="ECO:0000313" key="4">
    <source>
        <dbReference type="Proteomes" id="UP000009168"/>
    </source>
</evidence>
<name>I7M353_TETTS</name>
<dbReference type="Gene3D" id="1.25.40.10">
    <property type="entry name" value="Tetratricopeptide repeat domain"/>
    <property type="match status" value="1"/>
</dbReference>
<dbReference type="RefSeq" id="XP_001022409.2">
    <property type="nucleotide sequence ID" value="XM_001022409.3"/>
</dbReference>
<keyword evidence="1" id="KW-0175">Coiled coil</keyword>
<feature type="compositionally biased region" description="Polar residues" evidence="2">
    <location>
        <begin position="1126"/>
        <end position="1147"/>
    </location>
</feature>
<dbReference type="InterPro" id="IPR011990">
    <property type="entry name" value="TPR-like_helical_dom_sf"/>
</dbReference>
<dbReference type="PANTHER" id="PTHR46589">
    <property type="entry name" value="APOPTOTIC CHROMATIN CONDENSATION INDUCER IN THE NUCLEUS"/>
    <property type="match status" value="1"/>
</dbReference>
<feature type="region of interest" description="Disordered" evidence="2">
    <location>
        <begin position="991"/>
        <end position="1160"/>
    </location>
</feature>
<dbReference type="KEGG" id="tet:TTHERM_00558470"/>
<evidence type="ECO:0000313" key="3">
    <source>
        <dbReference type="EMBL" id="EAS02164.2"/>
    </source>
</evidence>
<reference evidence="4" key="1">
    <citation type="journal article" date="2006" name="PLoS Biol.">
        <title>Macronuclear genome sequence of the ciliate Tetrahymena thermophila, a model eukaryote.</title>
        <authorList>
            <person name="Eisen J.A."/>
            <person name="Coyne R.S."/>
            <person name="Wu M."/>
            <person name="Wu D."/>
            <person name="Thiagarajan M."/>
            <person name="Wortman J.R."/>
            <person name="Badger J.H."/>
            <person name="Ren Q."/>
            <person name="Amedeo P."/>
            <person name="Jones K.M."/>
            <person name="Tallon L.J."/>
            <person name="Delcher A.L."/>
            <person name="Salzberg S.L."/>
            <person name="Silva J.C."/>
            <person name="Haas B.J."/>
            <person name="Majoros W.H."/>
            <person name="Farzad M."/>
            <person name="Carlton J.M."/>
            <person name="Smith R.K. Jr."/>
            <person name="Garg J."/>
            <person name="Pearlman R.E."/>
            <person name="Karrer K.M."/>
            <person name="Sun L."/>
            <person name="Manning G."/>
            <person name="Elde N.C."/>
            <person name="Turkewitz A.P."/>
            <person name="Asai D.J."/>
            <person name="Wilkes D.E."/>
            <person name="Wang Y."/>
            <person name="Cai H."/>
            <person name="Collins K."/>
            <person name="Stewart B.A."/>
            <person name="Lee S.R."/>
            <person name="Wilamowska K."/>
            <person name="Weinberg Z."/>
            <person name="Ruzzo W.L."/>
            <person name="Wloga D."/>
            <person name="Gaertig J."/>
            <person name="Frankel J."/>
            <person name="Tsao C.-C."/>
            <person name="Gorovsky M.A."/>
            <person name="Keeling P.J."/>
            <person name="Waller R.F."/>
            <person name="Patron N.J."/>
            <person name="Cherry J.M."/>
            <person name="Stover N.A."/>
            <person name="Krieger C.J."/>
            <person name="del Toro C."/>
            <person name="Ryder H.F."/>
            <person name="Williamson S.C."/>
            <person name="Barbeau R.A."/>
            <person name="Hamilton E.P."/>
            <person name="Orias E."/>
        </authorList>
    </citation>
    <scope>NUCLEOTIDE SEQUENCE [LARGE SCALE GENOMIC DNA]</scope>
    <source>
        <strain evidence="4">SB210</strain>
    </source>
</reference>